<dbReference type="Pfam" id="PF00849">
    <property type="entry name" value="PseudoU_synth_2"/>
    <property type="match status" value="1"/>
</dbReference>
<proteinExistence type="inferred from homology"/>
<name>A0A1H9CS01_9LACT</name>
<gene>
    <name evidence="7" type="ORF">SAMN04488558_104126</name>
</gene>
<keyword evidence="3" id="KW-0413">Isomerase</keyword>
<evidence type="ECO:0000313" key="7">
    <source>
        <dbReference type="EMBL" id="SEQ03955.1"/>
    </source>
</evidence>
<dbReference type="SUPFAM" id="SSF55120">
    <property type="entry name" value="Pseudouridine synthase"/>
    <property type="match status" value="1"/>
</dbReference>
<dbReference type="InterPro" id="IPR020103">
    <property type="entry name" value="PsdUridine_synth_cat_dom_sf"/>
</dbReference>
<evidence type="ECO:0000256" key="5">
    <source>
        <dbReference type="ARBA" id="ARBA00033164"/>
    </source>
</evidence>
<dbReference type="AlphaFoldDB" id="A0A1H9CS01"/>
<dbReference type="Proteomes" id="UP000198833">
    <property type="component" value="Unassembled WGS sequence"/>
</dbReference>
<dbReference type="GO" id="GO:0009982">
    <property type="term" value="F:pseudouridine synthase activity"/>
    <property type="evidence" value="ECO:0007669"/>
    <property type="project" value="InterPro"/>
</dbReference>
<dbReference type="GO" id="GO:0140098">
    <property type="term" value="F:catalytic activity, acting on RNA"/>
    <property type="evidence" value="ECO:0007669"/>
    <property type="project" value="UniProtKB-ARBA"/>
</dbReference>
<dbReference type="STRING" id="89093.SAMN04488558_104126"/>
<evidence type="ECO:0000256" key="1">
    <source>
        <dbReference type="ARBA" id="ARBA00000073"/>
    </source>
</evidence>
<evidence type="ECO:0000259" key="6">
    <source>
        <dbReference type="Pfam" id="PF00849"/>
    </source>
</evidence>
<evidence type="ECO:0000256" key="4">
    <source>
        <dbReference type="ARBA" id="ARBA00031870"/>
    </source>
</evidence>
<dbReference type="Gene3D" id="3.30.2350.10">
    <property type="entry name" value="Pseudouridine synthase"/>
    <property type="match status" value="1"/>
</dbReference>
<comment type="similarity">
    <text evidence="2">Belongs to the pseudouridine synthase RluA family.</text>
</comment>
<protein>
    <recommendedName>
        <fullName evidence="4">RNA pseudouridylate synthase</fullName>
    </recommendedName>
    <alternativeName>
        <fullName evidence="5">RNA-uridine isomerase</fullName>
    </alternativeName>
</protein>
<feature type="domain" description="Pseudouridine synthase RsuA/RluA-like" evidence="6">
    <location>
        <begin position="9"/>
        <end position="165"/>
    </location>
</feature>
<sequence>MKILYEDNHLFCVEKPINMPVQADDSHDLDLLTAIKDYIKKRDHKPGNVYLALVHRLDRPVGGAMVFAKTSKAASRLAKELQKQKVKRKYLAIVHGQSKFAEQSLTHYLYKDRKHNQSRVVGADYPHSKKAILHYRRIAYQAPYSLIEVQLETGRSHQIRVQMAHIGHPLYGDQKYGADFNQVGQQIALWAYQLSFKHPTQDRLIQVNSLPPRLEPWNQFSIDFES</sequence>
<dbReference type="OrthoDB" id="9807829at2"/>
<evidence type="ECO:0000313" key="8">
    <source>
        <dbReference type="Proteomes" id="UP000198833"/>
    </source>
</evidence>
<dbReference type="PANTHER" id="PTHR21600">
    <property type="entry name" value="MITOCHONDRIAL RNA PSEUDOURIDINE SYNTHASE"/>
    <property type="match status" value="1"/>
</dbReference>
<accession>A0A1H9CS01</accession>
<dbReference type="GO" id="GO:0001522">
    <property type="term" value="P:pseudouridine synthesis"/>
    <property type="evidence" value="ECO:0007669"/>
    <property type="project" value="InterPro"/>
</dbReference>
<reference evidence="7 8" key="1">
    <citation type="submission" date="2016-10" db="EMBL/GenBank/DDBJ databases">
        <authorList>
            <person name="de Groot N.N."/>
        </authorList>
    </citation>
    <scope>NUCLEOTIDE SEQUENCE [LARGE SCALE GENOMIC DNA]</scope>
    <source>
        <strain evidence="7 8">DSM 15695</strain>
    </source>
</reference>
<evidence type="ECO:0000256" key="3">
    <source>
        <dbReference type="ARBA" id="ARBA00023235"/>
    </source>
</evidence>
<dbReference type="PANTHER" id="PTHR21600:SF83">
    <property type="entry name" value="PSEUDOURIDYLATE SYNTHASE RPUSD4, MITOCHONDRIAL"/>
    <property type="match status" value="1"/>
</dbReference>
<keyword evidence="8" id="KW-1185">Reference proteome</keyword>
<organism evidence="7 8">
    <name type="scientific">Ignavigranum ruoffiae</name>
    <dbReference type="NCBI Taxonomy" id="89093"/>
    <lineage>
        <taxon>Bacteria</taxon>
        <taxon>Bacillati</taxon>
        <taxon>Bacillota</taxon>
        <taxon>Bacilli</taxon>
        <taxon>Lactobacillales</taxon>
        <taxon>Aerococcaceae</taxon>
        <taxon>Ignavigranum</taxon>
    </lineage>
</organism>
<evidence type="ECO:0000256" key="2">
    <source>
        <dbReference type="ARBA" id="ARBA00010876"/>
    </source>
</evidence>
<dbReference type="InterPro" id="IPR006145">
    <property type="entry name" value="PsdUridine_synth_RsuA/RluA"/>
</dbReference>
<comment type="catalytic activity">
    <reaction evidence="1">
        <text>a uridine in RNA = a pseudouridine in RNA</text>
        <dbReference type="Rhea" id="RHEA:48348"/>
        <dbReference type="Rhea" id="RHEA-COMP:12068"/>
        <dbReference type="Rhea" id="RHEA-COMP:12069"/>
        <dbReference type="ChEBI" id="CHEBI:65314"/>
        <dbReference type="ChEBI" id="CHEBI:65315"/>
    </reaction>
</comment>
<dbReference type="CDD" id="cd02869">
    <property type="entry name" value="PseudoU_synth_RluA_like"/>
    <property type="match status" value="1"/>
</dbReference>
<dbReference type="EMBL" id="FOEN01000004">
    <property type="protein sequence ID" value="SEQ03955.1"/>
    <property type="molecule type" value="Genomic_DNA"/>
</dbReference>
<dbReference type="GO" id="GO:0003723">
    <property type="term" value="F:RNA binding"/>
    <property type="evidence" value="ECO:0007669"/>
    <property type="project" value="InterPro"/>
</dbReference>
<dbReference type="InterPro" id="IPR050188">
    <property type="entry name" value="RluA_PseudoU_synthase"/>
</dbReference>
<dbReference type="RefSeq" id="WP_092571332.1">
    <property type="nucleotide sequence ID" value="NZ_CALUDV010000003.1"/>
</dbReference>
<dbReference type="GO" id="GO:0006396">
    <property type="term" value="P:RNA processing"/>
    <property type="evidence" value="ECO:0007669"/>
    <property type="project" value="UniProtKB-ARBA"/>
</dbReference>